<evidence type="ECO:0000313" key="5">
    <source>
        <dbReference type="Proteomes" id="UP000024284"/>
    </source>
</evidence>
<evidence type="ECO:0000259" key="3">
    <source>
        <dbReference type="PROSITE" id="PS50222"/>
    </source>
</evidence>
<evidence type="ECO:0000256" key="2">
    <source>
        <dbReference type="SAM" id="SignalP"/>
    </source>
</evidence>
<dbReference type="InterPro" id="IPR002048">
    <property type="entry name" value="EF_hand_dom"/>
</dbReference>
<dbReference type="SMART" id="SM00054">
    <property type="entry name" value="EFh"/>
    <property type="match status" value="2"/>
</dbReference>
<accession>A0A086PCJ0</accession>
<keyword evidence="5" id="KW-1185">Reference proteome</keyword>
<reference evidence="4" key="1">
    <citation type="submission" date="2014-08" db="EMBL/GenBank/DDBJ databases">
        <title>Draft genome sequences of Sphingobium herbicidovorans.</title>
        <authorList>
            <person name="Gan H.M."/>
            <person name="Gan H.Y."/>
            <person name="Savka M.A."/>
        </authorList>
    </citation>
    <scope>NUCLEOTIDE SEQUENCE [LARGE SCALE GENOMIC DNA]</scope>
    <source>
        <strain evidence="4">NBRC 16415</strain>
    </source>
</reference>
<feature type="domain" description="EF-hand" evidence="3">
    <location>
        <begin position="44"/>
        <end position="79"/>
    </location>
</feature>
<gene>
    <name evidence="4" type="ORF">BV98_001101</name>
</gene>
<dbReference type="eggNOG" id="ENOG5031C02">
    <property type="taxonomic scope" value="Bacteria"/>
</dbReference>
<dbReference type="PATRIC" id="fig|1219045.3.peg.1119"/>
<dbReference type="PROSITE" id="PS00018">
    <property type="entry name" value="EF_HAND_1"/>
    <property type="match status" value="1"/>
</dbReference>
<dbReference type="EMBL" id="JFZA02000006">
    <property type="protein sequence ID" value="KFG91108.1"/>
    <property type="molecule type" value="Genomic_DNA"/>
</dbReference>
<keyword evidence="2" id="KW-0732">Signal</keyword>
<feature type="region of interest" description="Disordered" evidence="1">
    <location>
        <begin position="19"/>
        <end position="41"/>
    </location>
</feature>
<proteinExistence type="predicted"/>
<sequence>MLRGLLISAALASALPAIAQEASSSPSGNPQAGSAIPTPAPADSVASIVDAEFPAYDANSDGELDKAEFSRWMVALKDQEMKSSGQKLAPPEITAWADGAFATADKDKSMAISKAELISYLSGGEA</sequence>
<dbReference type="InterPro" id="IPR011992">
    <property type="entry name" value="EF-hand-dom_pair"/>
</dbReference>
<dbReference type="GO" id="GO:0005509">
    <property type="term" value="F:calcium ion binding"/>
    <property type="evidence" value="ECO:0007669"/>
    <property type="project" value="InterPro"/>
</dbReference>
<dbReference type="PROSITE" id="PS50222">
    <property type="entry name" value="EF_HAND_2"/>
    <property type="match status" value="1"/>
</dbReference>
<comment type="caution">
    <text evidence="4">The sequence shown here is derived from an EMBL/GenBank/DDBJ whole genome shotgun (WGS) entry which is preliminary data.</text>
</comment>
<name>A0A086PCJ0_SPHHM</name>
<dbReference type="Proteomes" id="UP000024284">
    <property type="component" value="Unassembled WGS sequence"/>
</dbReference>
<feature type="compositionally biased region" description="Polar residues" evidence="1">
    <location>
        <begin position="21"/>
        <end position="32"/>
    </location>
</feature>
<evidence type="ECO:0000256" key="1">
    <source>
        <dbReference type="SAM" id="MobiDB-lite"/>
    </source>
</evidence>
<dbReference type="SUPFAM" id="SSF47473">
    <property type="entry name" value="EF-hand"/>
    <property type="match status" value="1"/>
</dbReference>
<dbReference type="InterPro" id="IPR018247">
    <property type="entry name" value="EF_Hand_1_Ca_BS"/>
</dbReference>
<feature type="signal peptide" evidence="2">
    <location>
        <begin position="1"/>
        <end position="19"/>
    </location>
</feature>
<feature type="chain" id="PRO_5001813180" evidence="2">
    <location>
        <begin position="20"/>
        <end position="126"/>
    </location>
</feature>
<dbReference type="AlphaFoldDB" id="A0A086PCJ0"/>
<dbReference type="Gene3D" id="1.10.238.10">
    <property type="entry name" value="EF-hand"/>
    <property type="match status" value="1"/>
</dbReference>
<evidence type="ECO:0000313" key="4">
    <source>
        <dbReference type="EMBL" id="KFG91108.1"/>
    </source>
</evidence>
<dbReference type="RefSeq" id="WP_037463397.1">
    <property type="nucleotide sequence ID" value="NZ_BCZD01000007.1"/>
</dbReference>
<protein>
    <submittedName>
        <fullName evidence="4">Calcium-binding EF-hand</fullName>
    </submittedName>
</protein>
<dbReference type="OrthoDB" id="7450668at2"/>
<organism evidence="4 5">
    <name type="scientific">Sphingobium herbicidovorans (strain ATCC 700291 / DSM 11019 / CCUG 56400 / KCTC 2939 / LMG 18315 / NBRC 16415 / MH)</name>
    <name type="common">Sphingomonas herbicidovorans</name>
    <dbReference type="NCBI Taxonomy" id="1219045"/>
    <lineage>
        <taxon>Bacteria</taxon>
        <taxon>Pseudomonadati</taxon>
        <taxon>Pseudomonadota</taxon>
        <taxon>Alphaproteobacteria</taxon>
        <taxon>Sphingomonadales</taxon>
        <taxon>Sphingomonadaceae</taxon>
        <taxon>Sphingobium</taxon>
    </lineage>
</organism>
<dbReference type="Pfam" id="PF13202">
    <property type="entry name" value="EF-hand_5"/>
    <property type="match status" value="1"/>
</dbReference>